<name>A0A8S3SLN6_MYTED</name>
<gene>
    <name evidence="3" type="ORF">MEDL_35923</name>
</gene>
<evidence type="ECO:0000313" key="3">
    <source>
        <dbReference type="EMBL" id="CAG2222604.1"/>
    </source>
</evidence>
<dbReference type="SUPFAM" id="SSF56496">
    <property type="entry name" value="Fibrinogen C-terminal domain-like"/>
    <property type="match status" value="1"/>
</dbReference>
<protein>
    <recommendedName>
        <fullName evidence="2">Fibrinogen C-terminal domain-containing protein</fullName>
    </recommendedName>
</protein>
<evidence type="ECO:0000313" key="4">
    <source>
        <dbReference type="Proteomes" id="UP000683360"/>
    </source>
</evidence>
<evidence type="ECO:0000259" key="2">
    <source>
        <dbReference type="PROSITE" id="PS51406"/>
    </source>
</evidence>
<feature type="domain" description="Fibrinogen C-terminal" evidence="2">
    <location>
        <begin position="213"/>
        <end position="290"/>
    </location>
</feature>
<feature type="transmembrane region" description="Helical" evidence="1">
    <location>
        <begin position="116"/>
        <end position="134"/>
    </location>
</feature>
<feature type="transmembrane region" description="Helical" evidence="1">
    <location>
        <begin position="86"/>
        <end position="104"/>
    </location>
</feature>
<dbReference type="InterPro" id="IPR050373">
    <property type="entry name" value="Fibrinogen_C-term_domain"/>
</dbReference>
<dbReference type="PANTHER" id="PTHR19143">
    <property type="entry name" value="FIBRINOGEN/TENASCIN/ANGIOPOEITIN"/>
    <property type="match status" value="1"/>
</dbReference>
<sequence>MTFNSNYKYLLEKVLKLRKHVKENSCINMANTPGPSGNSNTDASITNSNVTCSQQLHLLIDKNKASVHVPVELFDQIAREFMPLRIQLFILFLKLFFTGIFLYVTFDSISKGGSDGFLVTQIPLIITVVLPAIAERLCSPSSIEDDIKMNEEGIRLMILNDIKRNEEDIRLMILNYGSPTTPNTVDVSDNKDCEDDIDIEVGPEDTNSDRNSDSMINHNGMNFATFDNDTYLGPMCGGCPVGFSGGYWYNCCFQNHLTGPIVEGGGSMAWLTWTGYTSLKTARMMIRPWN</sequence>
<organism evidence="3 4">
    <name type="scientific">Mytilus edulis</name>
    <name type="common">Blue mussel</name>
    <dbReference type="NCBI Taxonomy" id="6550"/>
    <lineage>
        <taxon>Eukaryota</taxon>
        <taxon>Metazoa</taxon>
        <taxon>Spiralia</taxon>
        <taxon>Lophotrochozoa</taxon>
        <taxon>Mollusca</taxon>
        <taxon>Bivalvia</taxon>
        <taxon>Autobranchia</taxon>
        <taxon>Pteriomorphia</taxon>
        <taxon>Mytilida</taxon>
        <taxon>Mytiloidea</taxon>
        <taxon>Mytilidae</taxon>
        <taxon>Mytilinae</taxon>
        <taxon>Mytilus</taxon>
    </lineage>
</organism>
<dbReference type="SMART" id="SM00186">
    <property type="entry name" value="FBG"/>
    <property type="match status" value="1"/>
</dbReference>
<keyword evidence="4" id="KW-1185">Reference proteome</keyword>
<dbReference type="EMBL" id="CAJPWZ010001762">
    <property type="protein sequence ID" value="CAG2222604.1"/>
    <property type="molecule type" value="Genomic_DNA"/>
</dbReference>
<dbReference type="Proteomes" id="UP000683360">
    <property type="component" value="Unassembled WGS sequence"/>
</dbReference>
<dbReference type="Gene3D" id="3.90.215.10">
    <property type="entry name" value="Gamma Fibrinogen, chain A, domain 1"/>
    <property type="match status" value="1"/>
</dbReference>
<dbReference type="InterPro" id="IPR036056">
    <property type="entry name" value="Fibrinogen-like_C"/>
</dbReference>
<accession>A0A8S3SLN6</accession>
<comment type="caution">
    <text evidence="3">The sequence shown here is derived from an EMBL/GenBank/DDBJ whole genome shotgun (WGS) entry which is preliminary data.</text>
</comment>
<evidence type="ECO:0000256" key="1">
    <source>
        <dbReference type="SAM" id="Phobius"/>
    </source>
</evidence>
<keyword evidence="1" id="KW-0472">Membrane</keyword>
<dbReference type="PROSITE" id="PS51406">
    <property type="entry name" value="FIBRINOGEN_C_2"/>
    <property type="match status" value="1"/>
</dbReference>
<keyword evidence="1" id="KW-1133">Transmembrane helix</keyword>
<dbReference type="GO" id="GO:0005615">
    <property type="term" value="C:extracellular space"/>
    <property type="evidence" value="ECO:0007669"/>
    <property type="project" value="TreeGrafter"/>
</dbReference>
<dbReference type="InterPro" id="IPR014716">
    <property type="entry name" value="Fibrinogen_a/b/g_C_1"/>
</dbReference>
<reference evidence="3" key="1">
    <citation type="submission" date="2021-03" db="EMBL/GenBank/DDBJ databases">
        <authorList>
            <person name="Bekaert M."/>
        </authorList>
    </citation>
    <scope>NUCLEOTIDE SEQUENCE</scope>
</reference>
<dbReference type="Pfam" id="PF00147">
    <property type="entry name" value="Fibrinogen_C"/>
    <property type="match status" value="1"/>
</dbReference>
<dbReference type="AlphaFoldDB" id="A0A8S3SLN6"/>
<proteinExistence type="predicted"/>
<keyword evidence="1" id="KW-0812">Transmembrane</keyword>
<dbReference type="InterPro" id="IPR002181">
    <property type="entry name" value="Fibrinogen_a/b/g_C_dom"/>
</dbReference>